<comment type="caution">
    <text evidence="9">The sequence shown here is derived from an EMBL/GenBank/DDBJ whole genome shotgun (WGS) entry which is preliminary data.</text>
</comment>
<name>A0ABU5VTQ3_9BACT</name>
<dbReference type="HAMAP" id="MF_00335">
    <property type="entry name" value="RNase_Y"/>
    <property type="match status" value="1"/>
</dbReference>
<dbReference type="CDD" id="cd22431">
    <property type="entry name" value="KH-I_RNaseY"/>
    <property type="match status" value="1"/>
</dbReference>
<dbReference type="SMART" id="SM00322">
    <property type="entry name" value="KH"/>
    <property type="match status" value="1"/>
</dbReference>
<keyword evidence="3 5" id="KW-0378">Hydrolase</keyword>
<keyword evidence="7" id="KW-0175">Coiled coil</keyword>
<feature type="domain" description="HD" evidence="8">
    <location>
        <begin position="335"/>
        <end position="428"/>
    </location>
</feature>
<dbReference type="Pfam" id="PF00013">
    <property type="entry name" value="KH_1"/>
    <property type="match status" value="1"/>
</dbReference>
<sequence length="519" mass="58299">MNMLVILAAVLFAIIGVVIGYVVKNAQVQKDIKEKEGKGNDIVEKAKKHADEVKYKARQEAKEIAREEKEKSDREIANRTNEIKNQEREMAKKDATLDRKIEEHEKEVKVLKEKEIQYEVAKKLHEEESQRIKNKQNEFNEKLAQVAQLTKEEAKNELLRAMEEEARVDFGKILRRIEEETKEDAEAKSKRIIGIAIQRFAGEYVGEKTIGSVELPSDDVKGRLIGREGRNIRAFEQICGVDLIIDDTPEVVVISSFNVVRKEIARMVIQKLIADGRIHPAKIEEFHDKSKAEMERQLRDLGEKAQMEIGVHGIHPEVLKLVGALQWRTSYTQNQYQHAIEAAFVCGAMAAELGLNVKQARRAALLHDVGKVIDASAEGSHAVVGADFLKKYGESPDIVHAVRAHHDDEKPESVLAHLVAASDALSGARPGARKAMMESYVSRLTDIEDIVNSFEGVSKSYAISGGREVRVFVENDRVTDEETVMLSRDIAKKIEEEMSYPGTIKITVLRETKAVGIAK</sequence>
<organism evidence="9 10">
    <name type="scientific">Bacteriovorax antarcticus</name>
    <dbReference type="NCBI Taxonomy" id="3088717"/>
    <lineage>
        <taxon>Bacteria</taxon>
        <taxon>Pseudomonadati</taxon>
        <taxon>Bdellovibrionota</taxon>
        <taxon>Bacteriovoracia</taxon>
        <taxon>Bacteriovoracales</taxon>
        <taxon>Bacteriovoracaceae</taxon>
        <taxon>Bacteriovorax</taxon>
    </lineage>
</organism>
<keyword evidence="1 5" id="KW-0540">Nuclease</keyword>
<dbReference type="EC" id="3.1.-.-" evidence="5 6"/>
<dbReference type="NCBIfam" id="TIGR03319">
    <property type="entry name" value="RNase_Y"/>
    <property type="match status" value="1"/>
</dbReference>
<dbReference type="InterPro" id="IPR022711">
    <property type="entry name" value="RNase_Y_N"/>
</dbReference>
<gene>
    <name evidence="5 9" type="primary">rny</name>
    <name evidence="9" type="ORF">SHI21_02425</name>
</gene>
<dbReference type="Gene3D" id="3.30.1370.10">
    <property type="entry name" value="K Homology domain, type 1"/>
    <property type="match status" value="1"/>
</dbReference>
<evidence type="ECO:0000256" key="7">
    <source>
        <dbReference type="SAM" id="Coils"/>
    </source>
</evidence>
<dbReference type="InterPro" id="IPR006674">
    <property type="entry name" value="HD_domain"/>
</dbReference>
<keyword evidence="4 5" id="KW-0694">RNA-binding</keyword>
<dbReference type="InterPro" id="IPR004088">
    <property type="entry name" value="KH_dom_type_1"/>
</dbReference>
<dbReference type="InterPro" id="IPR017705">
    <property type="entry name" value="Ribonuclease_Y"/>
</dbReference>
<dbReference type="InterPro" id="IPR004087">
    <property type="entry name" value="KH_dom"/>
</dbReference>
<evidence type="ECO:0000313" key="10">
    <source>
        <dbReference type="Proteomes" id="UP001302274"/>
    </source>
</evidence>
<dbReference type="NCBIfam" id="TIGR00277">
    <property type="entry name" value="HDIG"/>
    <property type="match status" value="1"/>
</dbReference>
<accession>A0ABU5VTQ3</accession>
<comment type="function">
    <text evidence="5">Endoribonuclease that initiates mRNA decay.</text>
</comment>
<dbReference type="RefSeq" id="WP_323574525.1">
    <property type="nucleotide sequence ID" value="NZ_JAYGJQ010000001.1"/>
</dbReference>
<dbReference type="PANTHER" id="PTHR12826">
    <property type="entry name" value="RIBONUCLEASE Y"/>
    <property type="match status" value="1"/>
</dbReference>
<reference evidence="9 10" key="1">
    <citation type="submission" date="2023-11" db="EMBL/GenBank/DDBJ databases">
        <title>A Novel Polar Bacteriovorax (B. antarcticus) Isolated from the Biocrust in Antarctica.</title>
        <authorList>
            <person name="Mun W."/>
            <person name="Choi S.Y."/>
            <person name="Mitchell R.J."/>
        </authorList>
    </citation>
    <scope>NUCLEOTIDE SEQUENCE [LARGE SCALE GENOMIC DNA]</scope>
    <source>
        <strain evidence="9 10">PP10</strain>
    </source>
</reference>
<keyword evidence="2 5" id="KW-0255">Endonuclease</keyword>
<dbReference type="SUPFAM" id="SSF109604">
    <property type="entry name" value="HD-domain/PDEase-like"/>
    <property type="match status" value="1"/>
</dbReference>
<comment type="similarity">
    <text evidence="5">Belongs to the RNase Y family.</text>
</comment>
<evidence type="ECO:0000256" key="1">
    <source>
        <dbReference type="ARBA" id="ARBA00022722"/>
    </source>
</evidence>
<dbReference type="Proteomes" id="UP001302274">
    <property type="component" value="Unassembled WGS sequence"/>
</dbReference>
<dbReference type="SUPFAM" id="SSF54791">
    <property type="entry name" value="Eukaryotic type KH-domain (KH-domain type I)"/>
    <property type="match status" value="1"/>
</dbReference>
<dbReference type="InterPro" id="IPR006675">
    <property type="entry name" value="HDIG_dom"/>
</dbReference>
<evidence type="ECO:0000313" key="9">
    <source>
        <dbReference type="EMBL" id="MEA9355035.1"/>
    </source>
</evidence>
<dbReference type="InterPro" id="IPR036612">
    <property type="entry name" value="KH_dom_type_1_sf"/>
</dbReference>
<evidence type="ECO:0000256" key="5">
    <source>
        <dbReference type="HAMAP-Rule" id="MF_00335"/>
    </source>
</evidence>
<protein>
    <recommendedName>
        <fullName evidence="5 6">Ribonuclease Y</fullName>
        <shortName evidence="5">RNase Y</shortName>
        <ecNumber evidence="5 6">3.1.-.-</ecNumber>
    </recommendedName>
</protein>
<dbReference type="PROSITE" id="PS51831">
    <property type="entry name" value="HD"/>
    <property type="match status" value="1"/>
</dbReference>
<evidence type="ECO:0000256" key="3">
    <source>
        <dbReference type="ARBA" id="ARBA00022801"/>
    </source>
</evidence>
<dbReference type="Pfam" id="PF12072">
    <property type="entry name" value="RNase_Y_N"/>
    <property type="match status" value="1"/>
</dbReference>
<dbReference type="EMBL" id="JAYGJQ010000001">
    <property type="protein sequence ID" value="MEA9355035.1"/>
    <property type="molecule type" value="Genomic_DNA"/>
</dbReference>
<evidence type="ECO:0000259" key="8">
    <source>
        <dbReference type="PROSITE" id="PS51831"/>
    </source>
</evidence>
<dbReference type="Pfam" id="PF01966">
    <property type="entry name" value="HD"/>
    <property type="match status" value="1"/>
</dbReference>
<dbReference type="InterPro" id="IPR003607">
    <property type="entry name" value="HD/PDEase_dom"/>
</dbReference>
<dbReference type="SMART" id="SM00471">
    <property type="entry name" value="HDc"/>
    <property type="match status" value="1"/>
</dbReference>
<dbReference type="Gene3D" id="1.10.3210.10">
    <property type="entry name" value="Hypothetical protein af1432"/>
    <property type="match status" value="1"/>
</dbReference>
<feature type="coiled-coil region" evidence="7">
    <location>
        <begin position="50"/>
        <end position="164"/>
    </location>
</feature>
<evidence type="ECO:0000256" key="2">
    <source>
        <dbReference type="ARBA" id="ARBA00022759"/>
    </source>
</evidence>
<proteinExistence type="inferred from homology"/>
<evidence type="ECO:0000256" key="4">
    <source>
        <dbReference type="ARBA" id="ARBA00022884"/>
    </source>
</evidence>
<keyword evidence="10" id="KW-1185">Reference proteome</keyword>
<evidence type="ECO:0000256" key="6">
    <source>
        <dbReference type="NCBIfam" id="TIGR03319"/>
    </source>
</evidence>
<dbReference type="PANTHER" id="PTHR12826:SF15">
    <property type="entry name" value="RIBONUCLEASE Y"/>
    <property type="match status" value="1"/>
</dbReference>